<protein>
    <recommendedName>
        <fullName evidence="4">hydroxyethylthiazole kinase</fullName>
        <ecNumber evidence="4">2.7.1.50</ecNumber>
    </recommendedName>
</protein>
<organism evidence="12 13">
    <name type="scientific">Lentilactobacillus kisonensis F0435</name>
    <dbReference type="NCBI Taxonomy" id="797516"/>
    <lineage>
        <taxon>Bacteria</taxon>
        <taxon>Bacillati</taxon>
        <taxon>Bacillota</taxon>
        <taxon>Bacilli</taxon>
        <taxon>Lactobacillales</taxon>
        <taxon>Lactobacillaceae</taxon>
        <taxon>Lentilactobacillus</taxon>
    </lineage>
</organism>
<keyword evidence="9" id="KW-0067">ATP-binding</keyword>
<dbReference type="GO" id="GO:0009229">
    <property type="term" value="P:thiamine diphosphate biosynthetic process"/>
    <property type="evidence" value="ECO:0007669"/>
    <property type="project" value="UniProtKB-UniPathway"/>
</dbReference>
<evidence type="ECO:0000256" key="5">
    <source>
        <dbReference type="ARBA" id="ARBA00022679"/>
    </source>
</evidence>
<dbReference type="GO" id="GO:0009228">
    <property type="term" value="P:thiamine biosynthetic process"/>
    <property type="evidence" value="ECO:0007669"/>
    <property type="project" value="UniProtKB-KW"/>
</dbReference>
<dbReference type="EC" id="2.7.1.50" evidence="4"/>
<comment type="cofactor">
    <cofactor evidence="2">
        <name>Mg(2+)</name>
        <dbReference type="ChEBI" id="CHEBI:18420"/>
    </cofactor>
</comment>
<keyword evidence="10" id="KW-0460">Magnesium</keyword>
<gene>
    <name evidence="12" type="ORF">HMPREF9104_00814</name>
</gene>
<evidence type="ECO:0000256" key="2">
    <source>
        <dbReference type="ARBA" id="ARBA00001946"/>
    </source>
</evidence>
<evidence type="ECO:0000313" key="12">
    <source>
        <dbReference type="EMBL" id="EHO52867.1"/>
    </source>
</evidence>
<name>H1LDY8_9LACO</name>
<dbReference type="PRINTS" id="PR01099">
    <property type="entry name" value="HYETHTZKNASE"/>
</dbReference>
<dbReference type="NCBIfam" id="NF006830">
    <property type="entry name" value="PRK09355.1"/>
    <property type="match status" value="1"/>
</dbReference>
<evidence type="ECO:0000256" key="8">
    <source>
        <dbReference type="ARBA" id="ARBA00022777"/>
    </source>
</evidence>
<dbReference type="HOGENOM" id="CLU_1002911_0_0_9"/>
<dbReference type="SUPFAM" id="SSF53613">
    <property type="entry name" value="Ribokinase-like"/>
    <property type="match status" value="1"/>
</dbReference>
<keyword evidence="7" id="KW-0547">Nucleotide-binding</keyword>
<comment type="caution">
    <text evidence="12">The sequence shown here is derived from an EMBL/GenBank/DDBJ whole genome shotgun (WGS) entry which is preliminary data.</text>
</comment>
<evidence type="ECO:0000256" key="4">
    <source>
        <dbReference type="ARBA" id="ARBA00012129"/>
    </source>
</evidence>
<dbReference type="Pfam" id="PF02110">
    <property type="entry name" value="HK"/>
    <property type="match status" value="1"/>
</dbReference>
<accession>H1LDY8</accession>
<evidence type="ECO:0000313" key="13">
    <source>
        <dbReference type="Proteomes" id="UP000005025"/>
    </source>
</evidence>
<evidence type="ECO:0000256" key="6">
    <source>
        <dbReference type="ARBA" id="ARBA00022723"/>
    </source>
</evidence>
<dbReference type="UniPathway" id="UPA00060">
    <property type="reaction ID" value="UER00139"/>
</dbReference>
<dbReference type="AlphaFoldDB" id="H1LDY8"/>
<keyword evidence="11" id="KW-0784">Thiamine biosynthesis</keyword>
<evidence type="ECO:0000256" key="3">
    <source>
        <dbReference type="ARBA" id="ARBA00004868"/>
    </source>
</evidence>
<dbReference type="InterPro" id="IPR000417">
    <property type="entry name" value="Hyethyz_kinase"/>
</dbReference>
<evidence type="ECO:0000256" key="11">
    <source>
        <dbReference type="ARBA" id="ARBA00022977"/>
    </source>
</evidence>
<dbReference type="InterPro" id="IPR029056">
    <property type="entry name" value="Ribokinase-like"/>
</dbReference>
<proteinExistence type="inferred from homology"/>
<keyword evidence="8 12" id="KW-0418">Kinase</keyword>
<dbReference type="HAMAP" id="MF_00228">
    <property type="entry name" value="Thz_kinase"/>
    <property type="match status" value="1"/>
</dbReference>
<dbReference type="CDD" id="cd01170">
    <property type="entry name" value="THZ_kinase"/>
    <property type="match status" value="1"/>
</dbReference>
<dbReference type="EMBL" id="AGRJ01000084">
    <property type="protein sequence ID" value="EHO52867.1"/>
    <property type="molecule type" value="Genomic_DNA"/>
</dbReference>
<dbReference type="PATRIC" id="fig|797516.3.peg.728"/>
<evidence type="ECO:0000256" key="1">
    <source>
        <dbReference type="ARBA" id="ARBA00001771"/>
    </source>
</evidence>
<evidence type="ECO:0000256" key="9">
    <source>
        <dbReference type="ARBA" id="ARBA00022840"/>
    </source>
</evidence>
<evidence type="ECO:0000256" key="7">
    <source>
        <dbReference type="ARBA" id="ARBA00022741"/>
    </source>
</evidence>
<comment type="catalytic activity">
    <reaction evidence="1">
        <text>5-(2-hydroxyethyl)-4-methylthiazole + ATP = 4-methyl-5-(2-phosphooxyethyl)-thiazole + ADP + H(+)</text>
        <dbReference type="Rhea" id="RHEA:24212"/>
        <dbReference type="ChEBI" id="CHEBI:15378"/>
        <dbReference type="ChEBI" id="CHEBI:17957"/>
        <dbReference type="ChEBI" id="CHEBI:30616"/>
        <dbReference type="ChEBI" id="CHEBI:58296"/>
        <dbReference type="ChEBI" id="CHEBI:456216"/>
        <dbReference type="EC" id="2.7.1.50"/>
    </reaction>
</comment>
<dbReference type="GO" id="GO:0005524">
    <property type="term" value="F:ATP binding"/>
    <property type="evidence" value="ECO:0007669"/>
    <property type="project" value="UniProtKB-KW"/>
</dbReference>
<keyword evidence="6" id="KW-0479">Metal-binding</keyword>
<evidence type="ECO:0000256" key="10">
    <source>
        <dbReference type="ARBA" id="ARBA00022842"/>
    </source>
</evidence>
<keyword evidence="5" id="KW-0808">Transferase</keyword>
<dbReference type="GO" id="GO:0004417">
    <property type="term" value="F:hydroxyethylthiazole kinase activity"/>
    <property type="evidence" value="ECO:0007669"/>
    <property type="project" value="UniProtKB-EC"/>
</dbReference>
<dbReference type="PIRSF" id="PIRSF000513">
    <property type="entry name" value="Thz_kinase"/>
    <property type="match status" value="1"/>
</dbReference>
<dbReference type="Gene3D" id="3.40.1190.20">
    <property type="match status" value="1"/>
</dbReference>
<dbReference type="GO" id="GO:0000287">
    <property type="term" value="F:magnesium ion binding"/>
    <property type="evidence" value="ECO:0007669"/>
    <property type="project" value="InterPro"/>
</dbReference>
<dbReference type="Proteomes" id="UP000005025">
    <property type="component" value="Unassembled WGS sequence"/>
</dbReference>
<reference evidence="12 13" key="1">
    <citation type="submission" date="2011-09" db="EMBL/GenBank/DDBJ databases">
        <authorList>
            <person name="Weinstock G."/>
            <person name="Sodergren E."/>
            <person name="Clifton S."/>
            <person name="Fulton L."/>
            <person name="Fulton B."/>
            <person name="Courtney L."/>
            <person name="Fronick C."/>
            <person name="Harrison M."/>
            <person name="Strong C."/>
            <person name="Farmer C."/>
            <person name="Delahaunty K."/>
            <person name="Markovic C."/>
            <person name="Hall O."/>
            <person name="Minx P."/>
            <person name="Tomlinson C."/>
            <person name="Mitreva M."/>
            <person name="Hou S."/>
            <person name="Chen J."/>
            <person name="Wollam A."/>
            <person name="Pepin K.H."/>
            <person name="Johnson M."/>
            <person name="Bhonagiri V."/>
            <person name="Zhang X."/>
            <person name="Suruliraj S."/>
            <person name="Warren W."/>
            <person name="Chinwalla A."/>
            <person name="Mardis E.R."/>
            <person name="Wilson R.K."/>
        </authorList>
    </citation>
    <scope>NUCLEOTIDE SEQUENCE [LARGE SCALE GENOMIC DNA]</scope>
    <source>
        <strain evidence="12 13">F0435</strain>
    </source>
</reference>
<comment type="pathway">
    <text evidence="3">Cofactor biosynthesis; thiamine diphosphate biosynthesis; 4-methyl-5-(2-phosphoethyl)-thiazole from 5-(2-hydroxyethyl)-4-methylthiazole: step 1/1.</text>
</comment>
<sequence>ASKRFAPLTFKRRKTMKINLLDTLREKNPIAFNISNFVTVQDVANGINALGASPIMSEEQNEAEAMVKMCNSVTINLGAFTEPQLEQIATVCAFANKYQKPIVIDPVAVGAVEYRTERCNELLDQIDVAVIRGNAGEVAALADVAWNSKGIDAGEGTGDLEDIAKKLAKKRDCVVVESGKTDIITDGDAVVRIFNETDLFKLHVGSGDMLSSTIGCLCGVEKDPFEAAQTATVIFDVAGELVAKSMKQPLAGSFGPQLIDELHLVDVKTVEKYAQYE</sequence>
<dbReference type="STRING" id="797516.HMPREF9104_00814"/>
<feature type="non-terminal residue" evidence="12">
    <location>
        <position position="1"/>
    </location>
</feature>